<sequence length="374" mass="40997">MVEKRKGDSHDNKKPDNDEKKKRRRNNPRSQGIDHDDEVRSRGRKPTKKYNPSAGMNTTPSPPVEYNQGTESVFSASDLAPVTPQKPRRGRPRKRGGEGQAGTRGDENRRREREPQPLAQLPSPSSTPSGPSHSNYNPIGGPSYGGEGSQSGMQPFQGHGFEAELHHNLFPIVNPLRQPDRNIASFDNYFSFPANFGGMVPHGGAVMQNERGDGGSGMHLRLDTFELGSQYSPTSIDQRSNSPSSQWSSDTLNGVASITPEERHFPPTPYFFDTMAAPHWPAHSPDSQGTFMSGVDLEEPGMVGHPGLVIGHFSSSQAFASSSNQTMGPSHGSSHQLSQNHESHPMPHEMHEHIPYTDCNCPACQQFRATWGSS</sequence>
<feature type="compositionally biased region" description="Basic and acidic residues" evidence="1">
    <location>
        <begin position="104"/>
        <end position="115"/>
    </location>
</feature>
<feature type="region of interest" description="Disordered" evidence="1">
    <location>
        <begin position="1"/>
        <end position="158"/>
    </location>
</feature>
<feature type="region of interest" description="Disordered" evidence="1">
    <location>
        <begin position="319"/>
        <end position="351"/>
    </location>
</feature>
<dbReference type="KEGG" id="abp:AGABI1DRAFT106303"/>
<evidence type="ECO:0000313" key="3">
    <source>
        <dbReference type="Proteomes" id="UP000008493"/>
    </source>
</evidence>
<dbReference type="GeneID" id="18822270"/>
<feature type="compositionally biased region" description="Basic and acidic residues" evidence="1">
    <location>
        <begin position="341"/>
        <end position="351"/>
    </location>
</feature>
<reference evidence="3" key="1">
    <citation type="journal article" date="2012" name="Proc. Natl. Acad. Sci. U.S.A.">
        <title>Genome sequence of the button mushroom Agaricus bisporus reveals mechanisms governing adaptation to a humic-rich ecological niche.</title>
        <authorList>
            <person name="Morin E."/>
            <person name="Kohler A."/>
            <person name="Baker A.R."/>
            <person name="Foulongne-Oriol M."/>
            <person name="Lombard V."/>
            <person name="Nagy L.G."/>
            <person name="Ohm R.A."/>
            <person name="Patyshakuliyeva A."/>
            <person name="Brun A."/>
            <person name="Aerts A.L."/>
            <person name="Bailey A.M."/>
            <person name="Billette C."/>
            <person name="Coutinho P.M."/>
            <person name="Deakin G."/>
            <person name="Doddapaneni H."/>
            <person name="Floudas D."/>
            <person name="Grimwood J."/>
            <person name="Hilden K."/>
            <person name="Kuees U."/>
            <person name="LaButti K.M."/>
            <person name="Lapidus A."/>
            <person name="Lindquist E.A."/>
            <person name="Lucas S.M."/>
            <person name="Murat C."/>
            <person name="Riley R.W."/>
            <person name="Salamov A.A."/>
            <person name="Schmutz J."/>
            <person name="Subramanian V."/>
            <person name="Woesten H.A.B."/>
            <person name="Xu J."/>
            <person name="Eastwood D.C."/>
            <person name="Foster G.D."/>
            <person name="Sonnenberg A.S."/>
            <person name="Cullen D."/>
            <person name="de Vries R.P."/>
            <person name="Lundell T."/>
            <person name="Hibbett D.S."/>
            <person name="Henrissat B."/>
            <person name="Burton K.S."/>
            <person name="Kerrigan R.W."/>
            <person name="Challen M.P."/>
            <person name="Grigoriev I.V."/>
            <person name="Martin F."/>
        </authorList>
    </citation>
    <scope>NUCLEOTIDE SEQUENCE [LARGE SCALE GENOMIC DNA]</scope>
    <source>
        <strain evidence="3">JB137-S8 / ATCC MYA-4627 / FGSC 10392</strain>
    </source>
</reference>
<dbReference type="RefSeq" id="XP_007329276.1">
    <property type="nucleotide sequence ID" value="XM_007329214.1"/>
</dbReference>
<feature type="compositionally biased region" description="Basic and acidic residues" evidence="1">
    <location>
        <begin position="32"/>
        <end position="41"/>
    </location>
</feature>
<dbReference type="Proteomes" id="UP000008493">
    <property type="component" value="Unassembled WGS sequence"/>
</dbReference>
<feature type="compositionally biased region" description="Polar residues" evidence="1">
    <location>
        <begin position="324"/>
        <end position="340"/>
    </location>
</feature>
<dbReference type="EMBL" id="JH971389">
    <property type="protein sequence ID" value="EKM79996.1"/>
    <property type="molecule type" value="Genomic_DNA"/>
</dbReference>
<organism evidence="2 3">
    <name type="scientific">Agaricus bisporus var. burnettii (strain JB137-S8 / ATCC MYA-4627 / FGSC 10392)</name>
    <name type="common">White button mushroom</name>
    <dbReference type="NCBI Taxonomy" id="597362"/>
    <lineage>
        <taxon>Eukaryota</taxon>
        <taxon>Fungi</taxon>
        <taxon>Dikarya</taxon>
        <taxon>Basidiomycota</taxon>
        <taxon>Agaricomycotina</taxon>
        <taxon>Agaricomycetes</taxon>
        <taxon>Agaricomycetidae</taxon>
        <taxon>Agaricales</taxon>
        <taxon>Agaricineae</taxon>
        <taxon>Agaricaceae</taxon>
        <taxon>Agaricus</taxon>
    </lineage>
</organism>
<feature type="region of interest" description="Disordered" evidence="1">
    <location>
        <begin position="231"/>
        <end position="251"/>
    </location>
</feature>
<dbReference type="InParanoid" id="K5WWX4"/>
<dbReference type="OMA" id="HEMHEHI"/>
<protein>
    <submittedName>
        <fullName evidence="2">Uncharacterized protein</fullName>
    </submittedName>
</protein>
<accession>K5WWX4</accession>
<evidence type="ECO:0000256" key="1">
    <source>
        <dbReference type="SAM" id="MobiDB-lite"/>
    </source>
</evidence>
<evidence type="ECO:0000313" key="2">
    <source>
        <dbReference type="EMBL" id="EKM79996.1"/>
    </source>
</evidence>
<feature type="compositionally biased region" description="Basic and acidic residues" evidence="1">
    <location>
        <begin position="1"/>
        <end position="20"/>
    </location>
</feature>
<proteinExistence type="predicted"/>
<name>K5WWX4_AGABU</name>
<feature type="compositionally biased region" description="Low complexity" evidence="1">
    <location>
        <begin position="240"/>
        <end position="249"/>
    </location>
</feature>
<dbReference type="AlphaFoldDB" id="K5WWX4"/>
<dbReference type="HOGENOM" id="CLU_739582_0_0_1"/>
<gene>
    <name evidence="2" type="ORF">AGABI1DRAFT_106303</name>
</gene>
<feature type="compositionally biased region" description="Low complexity" evidence="1">
    <location>
        <begin position="116"/>
        <end position="134"/>
    </location>
</feature>
<keyword evidence="3" id="KW-1185">Reference proteome</keyword>